<dbReference type="SUPFAM" id="SSF89095">
    <property type="entry name" value="GatB/YqeY motif"/>
    <property type="match status" value="1"/>
</dbReference>
<dbReference type="Pfam" id="PF02934">
    <property type="entry name" value="GatB_N"/>
    <property type="match status" value="1"/>
</dbReference>
<dbReference type="InterPro" id="IPR018027">
    <property type="entry name" value="Asn/Gln_amidotransferase"/>
</dbReference>
<comment type="catalytic activity">
    <reaction evidence="8 10">
        <text>L-aspartyl-tRNA(Asn) + L-glutamine + ATP + H2O = L-asparaginyl-tRNA(Asn) + L-glutamate + ADP + phosphate + 2 H(+)</text>
        <dbReference type="Rhea" id="RHEA:14513"/>
        <dbReference type="Rhea" id="RHEA-COMP:9674"/>
        <dbReference type="Rhea" id="RHEA-COMP:9677"/>
        <dbReference type="ChEBI" id="CHEBI:15377"/>
        <dbReference type="ChEBI" id="CHEBI:15378"/>
        <dbReference type="ChEBI" id="CHEBI:29985"/>
        <dbReference type="ChEBI" id="CHEBI:30616"/>
        <dbReference type="ChEBI" id="CHEBI:43474"/>
        <dbReference type="ChEBI" id="CHEBI:58359"/>
        <dbReference type="ChEBI" id="CHEBI:78515"/>
        <dbReference type="ChEBI" id="CHEBI:78516"/>
        <dbReference type="ChEBI" id="CHEBI:456216"/>
    </reaction>
</comment>
<evidence type="ECO:0000256" key="3">
    <source>
        <dbReference type="ARBA" id="ARBA00022598"/>
    </source>
</evidence>
<evidence type="ECO:0000313" key="13">
    <source>
        <dbReference type="Proteomes" id="UP000177090"/>
    </source>
</evidence>
<reference evidence="12 13" key="1">
    <citation type="journal article" date="2016" name="Nat. Commun.">
        <title>Thousands of microbial genomes shed light on interconnected biogeochemical processes in an aquifer system.</title>
        <authorList>
            <person name="Anantharaman K."/>
            <person name="Brown C.T."/>
            <person name="Hug L.A."/>
            <person name="Sharon I."/>
            <person name="Castelle C.J."/>
            <person name="Probst A.J."/>
            <person name="Thomas B.C."/>
            <person name="Singh A."/>
            <person name="Wilkins M.J."/>
            <person name="Karaoz U."/>
            <person name="Brodie E.L."/>
            <person name="Williams K.H."/>
            <person name="Hubbard S.S."/>
            <person name="Banfield J.F."/>
        </authorList>
    </citation>
    <scope>NUCLEOTIDE SEQUENCE [LARGE SCALE GENOMIC DNA]</scope>
</reference>
<dbReference type="InterPro" id="IPR014746">
    <property type="entry name" value="Gln_synth/guanido_kin_cat_dom"/>
</dbReference>
<evidence type="ECO:0000259" key="11">
    <source>
        <dbReference type="SMART" id="SM00845"/>
    </source>
</evidence>
<dbReference type="SMART" id="SM00845">
    <property type="entry name" value="GatB_Yqey"/>
    <property type="match status" value="1"/>
</dbReference>
<comment type="similarity">
    <text evidence="1 10">Belongs to the GatB/GatE family. GatB subfamily.</text>
</comment>
<dbReference type="InterPro" id="IPR023168">
    <property type="entry name" value="GatB_Yqey_C_2"/>
</dbReference>
<dbReference type="STRING" id="1802440.A2569_02235"/>
<organism evidence="12 13">
    <name type="scientific">Candidatus Vogelbacteria bacterium RIFOXYD1_FULL_51_18</name>
    <dbReference type="NCBI Taxonomy" id="1802440"/>
    <lineage>
        <taxon>Bacteria</taxon>
        <taxon>Candidatus Vogeliibacteriota</taxon>
    </lineage>
</organism>
<comment type="catalytic activity">
    <reaction evidence="9 10">
        <text>L-glutamyl-tRNA(Gln) + L-glutamine + ATP + H2O = L-glutaminyl-tRNA(Gln) + L-glutamate + ADP + phosphate + H(+)</text>
        <dbReference type="Rhea" id="RHEA:17521"/>
        <dbReference type="Rhea" id="RHEA-COMP:9681"/>
        <dbReference type="Rhea" id="RHEA-COMP:9684"/>
        <dbReference type="ChEBI" id="CHEBI:15377"/>
        <dbReference type="ChEBI" id="CHEBI:15378"/>
        <dbReference type="ChEBI" id="CHEBI:29985"/>
        <dbReference type="ChEBI" id="CHEBI:30616"/>
        <dbReference type="ChEBI" id="CHEBI:43474"/>
        <dbReference type="ChEBI" id="CHEBI:58359"/>
        <dbReference type="ChEBI" id="CHEBI:78520"/>
        <dbReference type="ChEBI" id="CHEBI:78521"/>
        <dbReference type="ChEBI" id="CHEBI:456216"/>
    </reaction>
</comment>
<name>A0A1G2QMB1_9BACT</name>
<comment type="caution">
    <text evidence="12">The sequence shown here is derived from an EMBL/GenBank/DDBJ whole genome shotgun (WGS) entry which is preliminary data.</text>
</comment>
<dbReference type="Pfam" id="PF02637">
    <property type="entry name" value="GatB_Yqey"/>
    <property type="match status" value="1"/>
</dbReference>
<evidence type="ECO:0000256" key="8">
    <source>
        <dbReference type="ARBA" id="ARBA00047380"/>
    </source>
</evidence>
<evidence type="ECO:0000256" key="9">
    <source>
        <dbReference type="ARBA" id="ARBA00047913"/>
    </source>
</evidence>
<dbReference type="Proteomes" id="UP000177090">
    <property type="component" value="Unassembled WGS sequence"/>
</dbReference>
<evidence type="ECO:0000256" key="6">
    <source>
        <dbReference type="ARBA" id="ARBA00022917"/>
    </source>
</evidence>
<dbReference type="HAMAP" id="MF_00121">
    <property type="entry name" value="GatB"/>
    <property type="match status" value="1"/>
</dbReference>
<evidence type="ECO:0000256" key="7">
    <source>
        <dbReference type="ARBA" id="ARBA00024799"/>
    </source>
</evidence>
<dbReference type="InterPro" id="IPR017959">
    <property type="entry name" value="Asn/Gln-tRNA_amidoTrfase_suB/E"/>
</dbReference>
<dbReference type="SUPFAM" id="SSF55931">
    <property type="entry name" value="Glutamine synthetase/guanido kinase"/>
    <property type="match status" value="1"/>
</dbReference>
<protein>
    <recommendedName>
        <fullName evidence="10">Aspartyl/glutamyl-tRNA(Asn/Gln) amidotransferase subunit B</fullName>
        <shortName evidence="10">Asp/Glu-ADT subunit B</shortName>
        <ecNumber evidence="10">6.3.5.-</ecNumber>
    </recommendedName>
</protein>
<dbReference type="InterPro" id="IPR004413">
    <property type="entry name" value="GatB"/>
</dbReference>
<keyword evidence="6 10" id="KW-0648">Protein biosynthesis</keyword>
<dbReference type="InterPro" id="IPR003789">
    <property type="entry name" value="Asn/Gln_tRNA_amidoTrase-B-like"/>
</dbReference>
<evidence type="ECO:0000256" key="2">
    <source>
        <dbReference type="ARBA" id="ARBA00011123"/>
    </source>
</evidence>
<dbReference type="EMBL" id="MHTL01000004">
    <property type="protein sequence ID" value="OHA61132.1"/>
    <property type="molecule type" value="Genomic_DNA"/>
</dbReference>
<sequence length="490" mass="53560">MNYVPAIGMEIHAELKTKTKMFCSSKNDPDETRPNVNICPVCMGHPGTLPVINKEAVRQVLRVGLAVGGAIADYSEFDRKNYFYPDIPKGYQLSQYRYPLVIGGMLSGVALTRIHLEEDTARSTHDGAGDESLIDFNRAGVPLMELVSEPVIQSAKEAADFARELQLVLRTLGASEANMEKGEMRVETNISLASPKANSAAFTRLLTGSDADQNLPWAPLTLGTKVEVKNLNSFRSVERAIEYEIQRQTHALKAGESIVQETRGWDEAKGVTFSQRSKESSHDYRYFPDPDLPTLRISQIEEFKNLRESLPKLPWQKRERLTALCIKAEDVEMYVADETLGAYFDQVSAALGGDAALAALASNYISSDLAGMRKTDAQIAFPDPAHFAELIRMAARGELSSRGAKDLLAKITAHDADPHALAESAGLLQESGKRALGALADTVIAAHPELVAEFKGGKESVLQRLIGEGIKASGGRANPEVLARLLRERI</sequence>
<dbReference type="PANTHER" id="PTHR11659">
    <property type="entry name" value="GLUTAMYL-TRNA GLN AMIDOTRANSFERASE SUBUNIT B MITOCHONDRIAL AND PROKARYOTIC PET112-RELATED"/>
    <property type="match status" value="1"/>
</dbReference>
<dbReference type="InterPro" id="IPR017958">
    <property type="entry name" value="Gln-tRNA_amidoTrfase_suB_CS"/>
</dbReference>
<dbReference type="GO" id="GO:0050567">
    <property type="term" value="F:glutaminyl-tRNA synthase (glutamine-hydrolyzing) activity"/>
    <property type="evidence" value="ECO:0007669"/>
    <property type="project" value="UniProtKB-UniRule"/>
</dbReference>
<dbReference type="GO" id="GO:0006412">
    <property type="term" value="P:translation"/>
    <property type="evidence" value="ECO:0007669"/>
    <property type="project" value="UniProtKB-UniRule"/>
</dbReference>
<dbReference type="EC" id="6.3.5.-" evidence="10"/>
<evidence type="ECO:0000256" key="1">
    <source>
        <dbReference type="ARBA" id="ARBA00005306"/>
    </source>
</evidence>
<evidence type="ECO:0000256" key="10">
    <source>
        <dbReference type="HAMAP-Rule" id="MF_00121"/>
    </source>
</evidence>
<dbReference type="GO" id="GO:0005524">
    <property type="term" value="F:ATP binding"/>
    <property type="evidence" value="ECO:0007669"/>
    <property type="project" value="UniProtKB-KW"/>
</dbReference>
<dbReference type="NCBIfam" id="NF004012">
    <property type="entry name" value="PRK05477.1-2"/>
    <property type="match status" value="1"/>
</dbReference>
<proteinExistence type="inferred from homology"/>
<dbReference type="Gene3D" id="1.10.10.410">
    <property type="match status" value="1"/>
</dbReference>
<feature type="domain" description="Asn/Gln amidotransferase" evidence="11">
    <location>
        <begin position="342"/>
        <end position="490"/>
    </location>
</feature>
<evidence type="ECO:0000313" key="12">
    <source>
        <dbReference type="EMBL" id="OHA61132.1"/>
    </source>
</evidence>
<accession>A0A1G2QMB1</accession>
<keyword evidence="5 10" id="KW-0067">ATP-binding</keyword>
<evidence type="ECO:0000256" key="4">
    <source>
        <dbReference type="ARBA" id="ARBA00022741"/>
    </source>
</evidence>
<dbReference type="PROSITE" id="PS01234">
    <property type="entry name" value="GATB"/>
    <property type="match status" value="1"/>
</dbReference>
<keyword evidence="3 10" id="KW-0436">Ligase</keyword>
<dbReference type="InterPro" id="IPR006075">
    <property type="entry name" value="Asn/Gln-tRNA_Trfase_suB/E_cat"/>
</dbReference>
<evidence type="ECO:0000256" key="5">
    <source>
        <dbReference type="ARBA" id="ARBA00022840"/>
    </source>
</evidence>
<comment type="subunit">
    <text evidence="2 10">Heterotrimer of A, B and C subunits.</text>
</comment>
<dbReference type="GO" id="GO:0050566">
    <property type="term" value="F:asparaginyl-tRNA synthase (glutamine-hydrolyzing) activity"/>
    <property type="evidence" value="ECO:0007669"/>
    <property type="project" value="RHEA"/>
</dbReference>
<keyword evidence="4 10" id="KW-0547">Nucleotide-binding</keyword>
<dbReference type="AlphaFoldDB" id="A0A1G2QMB1"/>
<gene>
    <name evidence="10" type="primary">gatB</name>
    <name evidence="12" type="ORF">A2569_02235</name>
</gene>
<comment type="function">
    <text evidence="7 10">Allows the formation of correctly charged Asn-tRNA(Asn) or Gln-tRNA(Gln) through the transamidation of misacylated Asp-tRNA(Asn) or Glu-tRNA(Gln) in organisms which lack either or both of asparaginyl-tRNA or glutaminyl-tRNA synthetases. The reaction takes place in the presence of glutamine and ATP through an activated phospho-Asp-tRNA(Asn) or phospho-Glu-tRNA(Gln).</text>
</comment>